<dbReference type="RefSeq" id="WP_007412731.1">
    <property type="nucleotide sequence ID" value="NZ_ABOX02000001.1"/>
</dbReference>
<evidence type="ECO:0000256" key="1">
    <source>
        <dbReference type="ARBA" id="ARBA00004141"/>
    </source>
</evidence>
<accession>B9XA83</accession>
<dbReference type="STRING" id="320771.Cflav_PD6059"/>
<keyword evidence="3 5" id="KW-1133">Transmembrane helix</keyword>
<dbReference type="EMBL" id="ABOX02000001">
    <property type="protein sequence ID" value="EEF63424.1"/>
    <property type="molecule type" value="Genomic_DNA"/>
</dbReference>
<dbReference type="OrthoDB" id="9902852at2"/>
<reference evidence="7 8" key="1">
    <citation type="journal article" date="2011" name="J. Bacteriol.">
        <title>Genome sequence of 'Pedosphaera parvula' Ellin514, an aerobic Verrucomicrobial isolate from pasture soil.</title>
        <authorList>
            <person name="Kant R."/>
            <person name="van Passel M.W."/>
            <person name="Sangwan P."/>
            <person name="Palva A."/>
            <person name="Lucas S."/>
            <person name="Copeland A."/>
            <person name="Lapidus A."/>
            <person name="Glavina Del Rio T."/>
            <person name="Dalin E."/>
            <person name="Tice H."/>
            <person name="Bruce D."/>
            <person name="Goodwin L."/>
            <person name="Pitluck S."/>
            <person name="Chertkov O."/>
            <person name="Larimer F.W."/>
            <person name="Land M.L."/>
            <person name="Hauser L."/>
            <person name="Brettin T.S."/>
            <person name="Detter J.C."/>
            <person name="Han S."/>
            <person name="de Vos W.M."/>
            <person name="Janssen P.H."/>
            <person name="Smidt H."/>
        </authorList>
    </citation>
    <scope>NUCLEOTIDE SEQUENCE [LARGE SCALE GENOMIC DNA]</scope>
    <source>
        <strain evidence="7 8">Ellin514</strain>
    </source>
</reference>
<dbReference type="Pfam" id="PF04893">
    <property type="entry name" value="Yip1"/>
    <property type="match status" value="1"/>
</dbReference>
<gene>
    <name evidence="7" type="ORF">Cflav_PD6059</name>
</gene>
<evidence type="ECO:0000313" key="7">
    <source>
        <dbReference type="EMBL" id="EEF63424.1"/>
    </source>
</evidence>
<feature type="domain" description="Yip1" evidence="6">
    <location>
        <begin position="26"/>
        <end position="244"/>
    </location>
</feature>
<name>B9XA83_PEDPL</name>
<dbReference type="InterPro" id="IPR006977">
    <property type="entry name" value="Yip1_dom"/>
</dbReference>
<feature type="transmembrane region" description="Helical" evidence="5">
    <location>
        <begin position="152"/>
        <end position="175"/>
    </location>
</feature>
<evidence type="ECO:0000256" key="3">
    <source>
        <dbReference type="ARBA" id="ARBA00022989"/>
    </source>
</evidence>
<dbReference type="AlphaFoldDB" id="B9XA83"/>
<feature type="transmembrane region" description="Helical" evidence="5">
    <location>
        <begin position="196"/>
        <end position="218"/>
    </location>
</feature>
<sequence>MEQLSSFEPSAPPPAGASSLLSRLLNVFVSPTEVIDEVKASPPRNSNWAVPLLLSIIVGMIASLVIFSQPKVLQSVKDAQEAQFEKMIKAGQMKRQDADRVEEMTMKFVKYGAVVGTFVANVAFLFLAAATVFLVGRFAFKSSINFMPVLEVTGLCSMIMLLGTVVATLLTVIYGSPGMTPGPILFVGHFDPQNRLHLILSALNVMAFWHIAVLGIGLSRLSGASWLKSTLWLFCLWALLTLGPALALSLIKHPQG</sequence>
<feature type="transmembrane region" description="Helical" evidence="5">
    <location>
        <begin position="48"/>
        <end position="67"/>
    </location>
</feature>
<organism evidence="7 8">
    <name type="scientific">Pedosphaera parvula (strain Ellin514)</name>
    <dbReference type="NCBI Taxonomy" id="320771"/>
    <lineage>
        <taxon>Bacteria</taxon>
        <taxon>Pseudomonadati</taxon>
        <taxon>Verrucomicrobiota</taxon>
        <taxon>Pedosphaerae</taxon>
        <taxon>Pedosphaerales</taxon>
        <taxon>Pedosphaeraceae</taxon>
        <taxon>Pedosphaera</taxon>
    </lineage>
</organism>
<keyword evidence="8" id="KW-1185">Reference proteome</keyword>
<evidence type="ECO:0000313" key="8">
    <source>
        <dbReference type="Proteomes" id="UP000003688"/>
    </source>
</evidence>
<evidence type="ECO:0000256" key="4">
    <source>
        <dbReference type="ARBA" id="ARBA00023136"/>
    </source>
</evidence>
<dbReference type="Proteomes" id="UP000003688">
    <property type="component" value="Unassembled WGS sequence"/>
</dbReference>
<keyword evidence="2 5" id="KW-0812">Transmembrane</keyword>
<evidence type="ECO:0000256" key="5">
    <source>
        <dbReference type="SAM" id="Phobius"/>
    </source>
</evidence>
<comment type="caution">
    <text evidence="7">The sequence shown here is derived from an EMBL/GenBank/DDBJ whole genome shotgun (WGS) entry which is preliminary data.</text>
</comment>
<evidence type="ECO:0000259" key="6">
    <source>
        <dbReference type="Pfam" id="PF04893"/>
    </source>
</evidence>
<comment type="subcellular location">
    <subcellularLocation>
        <location evidence="1">Membrane</location>
        <topology evidence="1">Multi-pass membrane protein</topology>
    </subcellularLocation>
</comment>
<feature type="transmembrane region" description="Helical" evidence="5">
    <location>
        <begin position="230"/>
        <end position="251"/>
    </location>
</feature>
<feature type="transmembrane region" description="Helical" evidence="5">
    <location>
        <begin position="113"/>
        <end position="140"/>
    </location>
</feature>
<keyword evidence="4 5" id="KW-0472">Membrane</keyword>
<proteinExistence type="predicted"/>
<protein>
    <recommendedName>
        <fullName evidence="6">Yip1 domain-containing protein</fullName>
    </recommendedName>
</protein>
<evidence type="ECO:0000256" key="2">
    <source>
        <dbReference type="ARBA" id="ARBA00022692"/>
    </source>
</evidence>
<dbReference type="GO" id="GO:0016020">
    <property type="term" value="C:membrane"/>
    <property type="evidence" value="ECO:0007669"/>
    <property type="project" value="UniProtKB-SubCell"/>
</dbReference>